<keyword evidence="5" id="KW-0812">Transmembrane</keyword>
<dbReference type="InterPro" id="IPR050129">
    <property type="entry name" value="Zn_alcohol_dh"/>
</dbReference>
<comment type="caution">
    <text evidence="7">The sequence shown here is derived from an EMBL/GenBank/DDBJ whole genome shotgun (WGS) entry which is preliminary data.</text>
</comment>
<keyword evidence="5" id="KW-1133">Transmembrane helix</keyword>
<dbReference type="InterPro" id="IPR013154">
    <property type="entry name" value="ADH-like_N"/>
</dbReference>
<evidence type="ECO:0000313" key="8">
    <source>
        <dbReference type="Proteomes" id="UP000535491"/>
    </source>
</evidence>
<gene>
    <name evidence="7" type="ORF">H1191_03415</name>
</gene>
<dbReference type="RefSeq" id="WP_181750596.1">
    <property type="nucleotide sequence ID" value="NZ_JACEIQ010000002.1"/>
</dbReference>
<feature type="transmembrane region" description="Helical" evidence="5">
    <location>
        <begin position="159"/>
        <end position="181"/>
    </location>
</feature>
<dbReference type="GO" id="GO:0016491">
    <property type="term" value="F:oxidoreductase activity"/>
    <property type="evidence" value="ECO:0007669"/>
    <property type="project" value="UniProtKB-KW"/>
</dbReference>
<dbReference type="EMBL" id="JACEIQ010000002">
    <property type="protein sequence ID" value="MBA4493356.1"/>
    <property type="molecule type" value="Genomic_DNA"/>
</dbReference>
<dbReference type="InterPro" id="IPR036291">
    <property type="entry name" value="NAD(P)-bd_dom_sf"/>
</dbReference>
<dbReference type="CDD" id="cd08236">
    <property type="entry name" value="sugar_DH"/>
    <property type="match status" value="1"/>
</dbReference>
<protein>
    <submittedName>
        <fullName evidence="7">Galactitol-1-phosphate 5-dehydrogenase</fullName>
    </submittedName>
</protein>
<dbReference type="SMART" id="SM00829">
    <property type="entry name" value="PKS_ER"/>
    <property type="match status" value="1"/>
</dbReference>
<comment type="similarity">
    <text evidence="4">Belongs to the zinc-containing alcohol dehydrogenase family.</text>
</comment>
<keyword evidence="8" id="KW-1185">Reference proteome</keyword>
<proteinExistence type="inferred from homology"/>
<comment type="cofactor">
    <cofactor evidence="4">
        <name>Zn(2+)</name>
        <dbReference type="ChEBI" id="CHEBI:29105"/>
    </cofactor>
</comment>
<evidence type="ECO:0000256" key="1">
    <source>
        <dbReference type="ARBA" id="ARBA00022723"/>
    </source>
</evidence>
<dbReference type="InterPro" id="IPR013149">
    <property type="entry name" value="ADH-like_C"/>
</dbReference>
<evidence type="ECO:0000313" key="7">
    <source>
        <dbReference type="EMBL" id="MBA4493356.1"/>
    </source>
</evidence>
<dbReference type="InterPro" id="IPR002328">
    <property type="entry name" value="ADH_Zn_CS"/>
</dbReference>
<accession>A0A7W1WNX2</accession>
<keyword evidence="5" id="KW-0472">Membrane</keyword>
<evidence type="ECO:0000256" key="5">
    <source>
        <dbReference type="SAM" id="Phobius"/>
    </source>
</evidence>
<dbReference type="Gene3D" id="3.90.180.10">
    <property type="entry name" value="Medium-chain alcohol dehydrogenases, catalytic domain"/>
    <property type="match status" value="1"/>
</dbReference>
<evidence type="ECO:0000256" key="2">
    <source>
        <dbReference type="ARBA" id="ARBA00022833"/>
    </source>
</evidence>
<evidence type="ECO:0000259" key="6">
    <source>
        <dbReference type="SMART" id="SM00829"/>
    </source>
</evidence>
<sequence>MKTLVWTGPNTMKVEQQDIPSVQQGEVLIMVETVGICGSEIEGFLGHNSLRKPPLVMGHEFCGRIAKLGEDAGSFSIGSKVVVNPLIHCGQCDRCRRGVENLCDNREIIGIHRPGAFAEYVVVPASSVTVVPEDLNSNRASLAEPLACCLRAVRRVLSIYPFANVLIYGAGAIGLLSGLVAKILGANKVIILDLNNERLKTVQQAGIDFVINPKTEDVPARISKIAGEKGIDVIIDAAGFLPTRTQAFELINPGGVIMNIGLGIDETPLRINHLIRSEITVLGSFCYTRQDFHDAVQLLVDGKISEEGWSETRPLEAGQDAFSEIVAGKATESKIFLQP</sequence>
<dbReference type="SUPFAM" id="SSF51735">
    <property type="entry name" value="NAD(P)-binding Rossmann-fold domains"/>
    <property type="match status" value="1"/>
</dbReference>
<dbReference type="Gene3D" id="3.40.50.720">
    <property type="entry name" value="NAD(P)-binding Rossmann-like Domain"/>
    <property type="match status" value="1"/>
</dbReference>
<dbReference type="InterPro" id="IPR020843">
    <property type="entry name" value="ER"/>
</dbReference>
<name>A0A7W1WNX2_9BACL</name>
<dbReference type="InterPro" id="IPR011032">
    <property type="entry name" value="GroES-like_sf"/>
</dbReference>
<dbReference type="PROSITE" id="PS00059">
    <property type="entry name" value="ADH_ZINC"/>
    <property type="match status" value="1"/>
</dbReference>
<reference evidence="7 8" key="1">
    <citation type="submission" date="2020-07" db="EMBL/GenBank/DDBJ databases">
        <authorList>
            <person name="Feng H."/>
        </authorList>
    </citation>
    <scope>NUCLEOTIDE SEQUENCE [LARGE SCALE GENOMIC DNA]</scope>
    <source>
        <strain evidence="8">s-10</strain>
    </source>
</reference>
<dbReference type="AlphaFoldDB" id="A0A7W1WNX2"/>
<dbReference type="SUPFAM" id="SSF50129">
    <property type="entry name" value="GroES-like"/>
    <property type="match status" value="1"/>
</dbReference>
<keyword evidence="1 4" id="KW-0479">Metal-binding</keyword>
<organism evidence="7 8">
    <name type="scientific">Paenactinomyces guangxiensis</name>
    <dbReference type="NCBI Taxonomy" id="1490290"/>
    <lineage>
        <taxon>Bacteria</taxon>
        <taxon>Bacillati</taxon>
        <taxon>Bacillota</taxon>
        <taxon>Bacilli</taxon>
        <taxon>Bacillales</taxon>
        <taxon>Thermoactinomycetaceae</taxon>
        <taxon>Paenactinomyces</taxon>
    </lineage>
</organism>
<dbReference type="Pfam" id="PF08240">
    <property type="entry name" value="ADH_N"/>
    <property type="match status" value="1"/>
</dbReference>
<dbReference type="Proteomes" id="UP000535491">
    <property type="component" value="Unassembled WGS sequence"/>
</dbReference>
<dbReference type="GO" id="GO:0008270">
    <property type="term" value="F:zinc ion binding"/>
    <property type="evidence" value="ECO:0007669"/>
    <property type="project" value="InterPro"/>
</dbReference>
<dbReference type="PANTHER" id="PTHR43401:SF2">
    <property type="entry name" value="L-THREONINE 3-DEHYDROGENASE"/>
    <property type="match status" value="1"/>
</dbReference>
<evidence type="ECO:0000256" key="4">
    <source>
        <dbReference type="RuleBase" id="RU361277"/>
    </source>
</evidence>
<dbReference type="Pfam" id="PF00107">
    <property type="entry name" value="ADH_zinc_N"/>
    <property type="match status" value="1"/>
</dbReference>
<feature type="domain" description="Enoyl reductase (ER)" evidence="6">
    <location>
        <begin position="8"/>
        <end position="337"/>
    </location>
</feature>
<keyword evidence="3" id="KW-0560">Oxidoreductase</keyword>
<keyword evidence="2 4" id="KW-0862">Zinc</keyword>
<dbReference type="PANTHER" id="PTHR43401">
    <property type="entry name" value="L-THREONINE 3-DEHYDROGENASE"/>
    <property type="match status" value="1"/>
</dbReference>
<evidence type="ECO:0000256" key="3">
    <source>
        <dbReference type="ARBA" id="ARBA00023002"/>
    </source>
</evidence>